<dbReference type="InterPro" id="IPR041966">
    <property type="entry name" value="LOTUS-like"/>
</dbReference>
<evidence type="ECO:0000313" key="1">
    <source>
        <dbReference type="Proteomes" id="UP000695000"/>
    </source>
</evidence>
<dbReference type="Proteomes" id="UP000695000">
    <property type="component" value="Unplaced"/>
</dbReference>
<sequence length="164" mass="19737">MNFFAKKVVMDQEKCEDFIKTILAPCHYQISIYQLDDEFEELTGIGIPFSYFGYTTLRAFLKSMEMLKISEYDCVKLVDTKKPETRRDNNQNNEEVTVLKLTQTNVLFVQNYEKMIKPYETKDSKMWKWLDEVDKHEFEQPRNDEKFNGIFKVFKKLIRRNSRV</sequence>
<dbReference type="Gene3D" id="3.30.420.610">
    <property type="entry name" value="LOTUS domain-like"/>
    <property type="match status" value="1"/>
</dbReference>
<keyword evidence="1" id="KW-1185">Reference proteome</keyword>
<proteinExistence type="predicted"/>
<dbReference type="GeneID" id="108556373"/>
<evidence type="ECO:0000313" key="2">
    <source>
        <dbReference type="RefSeq" id="XP_017767942.1"/>
    </source>
</evidence>
<dbReference type="RefSeq" id="XP_017767942.1">
    <property type="nucleotide sequence ID" value="XM_017912453.1"/>
</dbReference>
<reference evidence="2" key="1">
    <citation type="submission" date="2025-08" db="UniProtKB">
        <authorList>
            <consortium name="RefSeq"/>
        </authorList>
    </citation>
    <scope>IDENTIFICATION</scope>
    <source>
        <tissue evidence="2">Whole Larva</tissue>
    </source>
</reference>
<gene>
    <name evidence="2" type="primary">LOC108556373</name>
</gene>
<name>A0ABM1M042_NICVS</name>
<organism evidence="1 2">
    <name type="scientific">Nicrophorus vespilloides</name>
    <name type="common">Boreal carrion beetle</name>
    <dbReference type="NCBI Taxonomy" id="110193"/>
    <lineage>
        <taxon>Eukaryota</taxon>
        <taxon>Metazoa</taxon>
        <taxon>Ecdysozoa</taxon>
        <taxon>Arthropoda</taxon>
        <taxon>Hexapoda</taxon>
        <taxon>Insecta</taxon>
        <taxon>Pterygota</taxon>
        <taxon>Neoptera</taxon>
        <taxon>Endopterygota</taxon>
        <taxon>Coleoptera</taxon>
        <taxon>Polyphaga</taxon>
        <taxon>Staphyliniformia</taxon>
        <taxon>Silphidae</taxon>
        <taxon>Nicrophorinae</taxon>
        <taxon>Nicrophorus</taxon>
    </lineage>
</organism>
<accession>A0ABM1M042</accession>
<protein>
    <submittedName>
        <fullName evidence="2">Uncharacterized protein LOC108556373</fullName>
    </submittedName>
</protein>